<dbReference type="InterPro" id="IPR036890">
    <property type="entry name" value="HATPase_C_sf"/>
</dbReference>
<evidence type="ECO:0000256" key="5">
    <source>
        <dbReference type="ARBA" id="ARBA00022679"/>
    </source>
</evidence>
<dbReference type="Gene3D" id="6.10.340.10">
    <property type="match status" value="1"/>
</dbReference>
<comment type="catalytic activity">
    <reaction evidence="1">
        <text>ATP + protein L-histidine = ADP + protein N-phospho-L-histidine.</text>
        <dbReference type="EC" id="2.7.13.3"/>
    </reaction>
</comment>
<dbReference type="Gene3D" id="3.30.565.10">
    <property type="entry name" value="Histidine kinase-like ATPase, C-terminal domain"/>
    <property type="match status" value="1"/>
</dbReference>
<dbReference type="RefSeq" id="WP_346030909.1">
    <property type="nucleotide sequence ID" value="NZ_BAAANV010000066.1"/>
</dbReference>
<accession>A0ABN2C802</accession>
<dbReference type="SUPFAM" id="SSF158472">
    <property type="entry name" value="HAMP domain-like"/>
    <property type="match status" value="1"/>
</dbReference>
<keyword evidence="16" id="KW-1185">Reference proteome</keyword>
<dbReference type="SUPFAM" id="SSF47384">
    <property type="entry name" value="Homodimeric domain of signal transducing histidine kinase"/>
    <property type="match status" value="1"/>
</dbReference>
<dbReference type="Pfam" id="PF00672">
    <property type="entry name" value="HAMP"/>
    <property type="match status" value="1"/>
</dbReference>
<dbReference type="Gene3D" id="1.10.287.130">
    <property type="match status" value="1"/>
</dbReference>
<name>A0ABN2C802_9MICO</name>
<dbReference type="EC" id="2.7.13.3" evidence="3"/>
<evidence type="ECO:0000259" key="14">
    <source>
        <dbReference type="PROSITE" id="PS50885"/>
    </source>
</evidence>
<protein>
    <recommendedName>
        <fullName evidence="10">Sensor histidine kinase MtrB</fullName>
        <ecNumber evidence="3">2.7.13.3</ecNumber>
    </recommendedName>
</protein>
<feature type="compositionally biased region" description="Polar residues" evidence="11">
    <location>
        <begin position="563"/>
        <end position="572"/>
    </location>
</feature>
<dbReference type="InterPro" id="IPR047669">
    <property type="entry name" value="MtrAB_MtrB"/>
</dbReference>
<dbReference type="Pfam" id="PF00512">
    <property type="entry name" value="HisKA"/>
    <property type="match status" value="1"/>
</dbReference>
<keyword evidence="6 12" id="KW-0812">Transmembrane</keyword>
<dbReference type="InterPro" id="IPR003660">
    <property type="entry name" value="HAMP_dom"/>
</dbReference>
<dbReference type="SMART" id="SM00304">
    <property type="entry name" value="HAMP"/>
    <property type="match status" value="1"/>
</dbReference>
<evidence type="ECO:0000256" key="6">
    <source>
        <dbReference type="ARBA" id="ARBA00022692"/>
    </source>
</evidence>
<evidence type="ECO:0000256" key="8">
    <source>
        <dbReference type="ARBA" id="ARBA00022989"/>
    </source>
</evidence>
<feature type="transmembrane region" description="Helical" evidence="12">
    <location>
        <begin position="43"/>
        <end position="62"/>
    </location>
</feature>
<evidence type="ECO:0000313" key="16">
    <source>
        <dbReference type="Proteomes" id="UP001501288"/>
    </source>
</evidence>
<comment type="caution">
    <text evidence="15">The sequence shown here is derived from an EMBL/GenBank/DDBJ whole genome shotgun (WGS) entry which is preliminary data.</text>
</comment>
<dbReference type="Pfam" id="PF02518">
    <property type="entry name" value="HATPase_c"/>
    <property type="match status" value="1"/>
</dbReference>
<dbReference type="CDD" id="cd06225">
    <property type="entry name" value="HAMP"/>
    <property type="match status" value="1"/>
</dbReference>
<evidence type="ECO:0000256" key="7">
    <source>
        <dbReference type="ARBA" id="ARBA00022777"/>
    </source>
</evidence>
<dbReference type="CDD" id="cd00082">
    <property type="entry name" value="HisKA"/>
    <property type="match status" value="1"/>
</dbReference>
<reference evidence="15 16" key="1">
    <citation type="journal article" date="2019" name="Int. J. Syst. Evol. Microbiol.">
        <title>The Global Catalogue of Microorganisms (GCM) 10K type strain sequencing project: providing services to taxonomists for standard genome sequencing and annotation.</title>
        <authorList>
            <consortium name="The Broad Institute Genomics Platform"/>
            <consortium name="The Broad Institute Genome Sequencing Center for Infectious Disease"/>
            <person name="Wu L."/>
            <person name="Ma J."/>
        </authorList>
    </citation>
    <scope>NUCLEOTIDE SEQUENCE [LARGE SCALE GENOMIC DNA]</scope>
    <source>
        <strain evidence="15 16">JCM 14588</strain>
    </source>
</reference>
<gene>
    <name evidence="15" type="primary">mtrB</name>
    <name evidence="15" type="ORF">GCM10009762_27000</name>
</gene>
<evidence type="ECO:0000313" key="15">
    <source>
        <dbReference type="EMBL" id="GAA1552905.1"/>
    </source>
</evidence>
<evidence type="ECO:0000256" key="10">
    <source>
        <dbReference type="ARBA" id="ARBA00035305"/>
    </source>
</evidence>
<dbReference type="PROSITE" id="PS50109">
    <property type="entry name" value="HIS_KIN"/>
    <property type="match status" value="1"/>
</dbReference>
<dbReference type="InterPro" id="IPR036097">
    <property type="entry name" value="HisK_dim/P_sf"/>
</dbReference>
<dbReference type="NCBIfam" id="NF040691">
    <property type="entry name" value="MtrAB_MtrB"/>
    <property type="match status" value="1"/>
</dbReference>
<keyword evidence="4" id="KW-0597">Phosphoprotein</keyword>
<proteinExistence type="predicted"/>
<dbReference type="PANTHER" id="PTHR43711">
    <property type="entry name" value="TWO-COMPONENT HISTIDINE KINASE"/>
    <property type="match status" value="1"/>
</dbReference>
<dbReference type="SMART" id="SM00387">
    <property type="entry name" value="HATPase_c"/>
    <property type="match status" value="1"/>
</dbReference>
<dbReference type="EMBL" id="BAAANV010000066">
    <property type="protein sequence ID" value="GAA1552905.1"/>
    <property type="molecule type" value="Genomic_DNA"/>
</dbReference>
<keyword evidence="7 15" id="KW-0418">Kinase</keyword>
<keyword evidence="12" id="KW-0472">Membrane</keyword>
<evidence type="ECO:0000256" key="11">
    <source>
        <dbReference type="SAM" id="MobiDB-lite"/>
    </source>
</evidence>
<dbReference type="InterPro" id="IPR003594">
    <property type="entry name" value="HATPase_dom"/>
</dbReference>
<dbReference type="InterPro" id="IPR003661">
    <property type="entry name" value="HisK_dim/P_dom"/>
</dbReference>
<evidence type="ECO:0000256" key="1">
    <source>
        <dbReference type="ARBA" id="ARBA00000085"/>
    </source>
</evidence>
<dbReference type="InterPro" id="IPR004358">
    <property type="entry name" value="Sig_transdc_His_kin-like_C"/>
</dbReference>
<dbReference type="PRINTS" id="PR00344">
    <property type="entry name" value="BCTRLSENSOR"/>
</dbReference>
<evidence type="ECO:0000256" key="12">
    <source>
        <dbReference type="SAM" id="Phobius"/>
    </source>
</evidence>
<keyword evidence="9" id="KW-0902">Two-component regulatory system</keyword>
<dbReference type="SMART" id="SM00388">
    <property type="entry name" value="HisKA"/>
    <property type="match status" value="1"/>
</dbReference>
<organism evidence="15 16">
    <name type="scientific">Dermacoccus barathri</name>
    <dbReference type="NCBI Taxonomy" id="322601"/>
    <lineage>
        <taxon>Bacteria</taxon>
        <taxon>Bacillati</taxon>
        <taxon>Actinomycetota</taxon>
        <taxon>Actinomycetes</taxon>
        <taxon>Micrococcales</taxon>
        <taxon>Dermacoccaceae</taxon>
        <taxon>Dermacoccus</taxon>
    </lineage>
</organism>
<evidence type="ECO:0000259" key="13">
    <source>
        <dbReference type="PROSITE" id="PS50109"/>
    </source>
</evidence>
<evidence type="ECO:0000256" key="9">
    <source>
        <dbReference type="ARBA" id="ARBA00023012"/>
    </source>
</evidence>
<dbReference type="InterPro" id="IPR050736">
    <property type="entry name" value="Sensor_HK_Regulatory"/>
</dbReference>
<dbReference type="InterPro" id="IPR005467">
    <property type="entry name" value="His_kinase_dom"/>
</dbReference>
<feature type="domain" description="Histidine kinase" evidence="13">
    <location>
        <begin position="307"/>
        <end position="523"/>
    </location>
</feature>
<dbReference type="Proteomes" id="UP001501288">
    <property type="component" value="Unassembled WGS sequence"/>
</dbReference>
<feature type="region of interest" description="Disordered" evidence="11">
    <location>
        <begin position="550"/>
        <end position="592"/>
    </location>
</feature>
<keyword evidence="8 12" id="KW-1133">Transmembrane helix</keyword>
<dbReference type="PANTHER" id="PTHR43711:SF1">
    <property type="entry name" value="HISTIDINE KINASE 1"/>
    <property type="match status" value="1"/>
</dbReference>
<dbReference type="SUPFAM" id="SSF55874">
    <property type="entry name" value="ATPase domain of HSP90 chaperone/DNA topoisomerase II/histidine kinase"/>
    <property type="match status" value="1"/>
</dbReference>
<evidence type="ECO:0000256" key="3">
    <source>
        <dbReference type="ARBA" id="ARBA00012438"/>
    </source>
</evidence>
<feature type="domain" description="HAMP" evidence="14">
    <location>
        <begin position="240"/>
        <end position="292"/>
    </location>
</feature>
<dbReference type="PROSITE" id="PS50885">
    <property type="entry name" value="HAMP"/>
    <property type="match status" value="1"/>
</dbReference>
<evidence type="ECO:0000256" key="4">
    <source>
        <dbReference type="ARBA" id="ARBA00022553"/>
    </source>
</evidence>
<sequence length="592" mass="63414">MPPSSLERRGPARRALSAVVAGARRFAAFLGRTWRRSLHFRVISLTMLMGLTVVLAVGALMYQGIADGLVRSKTSSAQQVALRETADVQNAFDATDKTDLTTLYNLSRDSVRRISSPLDDTSRLVVLMRAGDNARPGIPRVSTAGAGEITPPADVRGALVRDPAHQQTKIITLHHADGGDVPAVMVGSRVNIPNAGAYDLYLVFPMDKEAQSLGIVRNSFAAGGLGLVLLIGACAYLATRLVVTPVRSAAHVSERLAAGNLDERMRVRGEDDIARLATSFNAMASSLQRQIGQLEDLSHLQQRFTSDVSHELRTPLTTIRMAADMIHDSRGDFAAHVARSSELLSKELDRFEALLADLLEISRFDAGGAVLSRTPVSFTALAADVIDMHEQLAQKLGVKLVLDAPTDVEVPIDRRRVERILRNLVSNAIEHGQNAPVVVIVRSNVTAVSVSVRDYGIGLKEGEADKVFDRFWRADPARARTTGGTGLGLSISLEDARLHDGFLEAWGAPGEGSCFRLTLPRHPGIPIASSPGPLQPSSVTAPKQIASGTMRTSDGGARLVSGYPSTIGTKKATNALPPTLEGEAVARPRSDE</sequence>
<comment type="subcellular location">
    <subcellularLocation>
        <location evidence="2">Cell membrane</location>
    </subcellularLocation>
</comment>
<dbReference type="GO" id="GO:0016301">
    <property type="term" value="F:kinase activity"/>
    <property type="evidence" value="ECO:0007669"/>
    <property type="project" value="UniProtKB-KW"/>
</dbReference>
<evidence type="ECO:0000256" key="2">
    <source>
        <dbReference type="ARBA" id="ARBA00004236"/>
    </source>
</evidence>
<keyword evidence="5" id="KW-0808">Transferase</keyword>